<dbReference type="STRING" id="888741.HMPREF9098_2044"/>
<dbReference type="HOGENOM" id="CLU_1292959_0_0_4"/>
<evidence type="ECO:0000313" key="2">
    <source>
        <dbReference type="EMBL" id="EGC16450.1"/>
    </source>
</evidence>
<evidence type="ECO:0000313" key="3">
    <source>
        <dbReference type="Proteomes" id="UP000004088"/>
    </source>
</evidence>
<keyword evidence="3" id="KW-1185">Reference proteome</keyword>
<keyword evidence="1" id="KW-0472">Membrane</keyword>
<accession>F0F1Q9</accession>
<protein>
    <submittedName>
        <fullName evidence="2">Uncharacterized protein</fullName>
    </submittedName>
</protein>
<dbReference type="EMBL" id="AEWV01000041">
    <property type="protein sequence ID" value="EGC16450.1"/>
    <property type="molecule type" value="Genomic_DNA"/>
</dbReference>
<keyword evidence="1" id="KW-0812">Transmembrane</keyword>
<feature type="transmembrane region" description="Helical" evidence="1">
    <location>
        <begin position="165"/>
        <end position="191"/>
    </location>
</feature>
<dbReference type="AlphaFoldDB" id="F0F1Q9"/>
<gene>
    <name evidence="2" type="ORF">HMPREF9098_2044</name>
</gene>
<proteinExistence type="predicted"/>
<evidence type="ECO:0000256" key="1">
    <source>
        <dbReference type="SAM" id="Phobius"/>
    </source>
</evidence>
<dbReference type="Proteomes" id="UP000004088">
    <property type="component" value="Unassembled WGS sequence"/>
</dbReference>
<reference evidence="2 3" key="1">
    <citation type="submission" date="2011-01" db="EMBL/GenBank/DDBJ databases">
        <authorList>
            <person name="Muzny D."/>
            <person name="Qin X."/>
            <person name="Deng J."/>
            <person name="Jiang H."/>
            <person name="Liu Y."/>
            <person name="Qu J."/>
            <person name="Song X.-Z."/>
            <person name="Zhang L."/>
            <person name="Thornton R."/>
            <person name="Coyle M."/>
            <person name="Francisco L."/>
            <person name="Jackson L."/>
            <person name="Javaid M."/>
            <person name="Korchina V."/>
            <person name="Kovar C."/>
            <person name="Mata R."/>
            <person name="Mathew T."/>
            <person name="Ngo R."/>
            <person name="Nguyen L."/>
            <person name="Nguyen N."/>
            <person name="Okwuonu G."/>
            <person name="Ongeri F."/>
            <person name="Pham C."/>
            <person name="Simmons D."/>
            <person name="Wilczek-Boney K."/>
            <person name="Hale W."/>
            <person name="Jakkamsetti A."/>
            <person name="Pham P."/>
            <person name="Ruth R."/>
            <person name="San Lucas F."/>
            <person name="Warren J."/>
            <person name="Zhang J."/>
            <person name="Zhao Z."/>
            <person name="Zhou C."/>
            <person name="Zhu D."/>
            <person name="Lee S."/>
            <person name="Bess C."/>
            <person name="Blankenburg K."/>
            <person name="Forbes L."/>
            <person name="Fu Q."/>
            <person name="Gubbala S."/>
            <person name="Hirani K."/>
            <person name="Jayaseelan J.C."/>
            <person name="Lara F."/>
            <person name="Munidasa M."/>
            <person name="Palculict T."/>
            <person name="Patil S."/>
            <person name="Pu L.-L."/>
            <person name="Saada N."/>
            <person name="Tang L."/>
            <person name="Weissenberger G."/>
            <person name="Zhu Y."/>
            <person name="Hemphill L."/>
            <person name="Shang Y."/>
            <person name="Youmans B."/>
            <person name="Ayvaz T."/>
            <person name="Ross M."/>
            <person name="Santibanez J."/>
            <person name="Aqrawi P."/>
            <person name="Gross S."/>
            <person name="Joshi V."/>
            <person name="Fowler G."/>
            <person name="Nazareth L."/>
            <person name="Reid J."/>
            <person name="Worley K."/>
            <person name="Petrosino J."/>
            <person name="Highlander S."/>
            <person name="Gibbs R."/>
        </authorList>
    </citation>
    <scope>NUCLEOTIDE SEQUENCE [LARGE SCALE GENOMIC DNA]</scope>
    <source>
        <strain evidence="2 3">ATCC 33394</strain>
    </source>
</reference>
<comment type="caution">
    <text evidence="2">The sequence shown here is derived from an EMBL/GenBank/DDBJ whole genome shotgun (WGS) entry which is preliminary data.</text>
</comment>
<feature type="transmembrane region" description="Helical" evidence="1">
    <location>
        <begin position="20"/>
        <end position="38"/>
    </location>
</feature>
<name>F0F1Q9_9NEIS</name>
<sequence>MQAAFSLANRENILKILLKFKTLIFLSVLFVALGGWLLPKYYYTHTYNKPGDKTDEFPVLMWRRHPPSQANPHPNMGARPILETLGGVEEARKYNNGVSHYVPWTGPLEDMTVNNNRVVLRRLASDNGQSAFELDISNELYTVTAAYRVENDEVYPELTRISGPFVWGVAFVHTLIVAVLIAVLQVVLGLGRSLSVPPHNRKKLRAYQHGKKR</sequence>
<organism evidence="2 3">
    <name type="scientific">Kingella denitrificans ATCC 33394</name>
    <dbReference type="NCBI Taxonomy" id="888741"/>
    <lineage>
        <taxon>Bacteria</taxon>
        <taxon>Pseudomonadati</taxon>
        <taxon>Pseudomonadota</taxon>
        <taxon>Betaproteobacteria</taxon>
        <taxon>Neisseriales</taxon>
        <taxon>Neisseriaceae</taxon>
        <taxon>Kingella</taxon>
    </lineage>
</organism>
<keyword evidence="1" id="KW-1133">Transmembrane helix</keyword>